<keyword evidence="4" id="KW-1185">Reference proteome</keyword>
<evidence type="ECO:0000256" key="2">
    <source>
        <dbReference type="SAM" id="Phobius"/>
    </source>
</evidence>
<accession>A0A6G0W0K1</accession>
<dbReference type="EMBL" id="VUJU01009874">
    <property type="protein sequence ID" value="KAF0717124.1"/>
    <property type="molecule type" value="Genomic_DNA"/>
</dbReference>
<name>A0A6G0W0K1_APHCR</name>
<dbReference type="AlphaFoldDB" id="A0A6G0W0K1"/>
<reference evidence="3 4" key="1">
    <citation type="submission" date="2019-08" db="EMBL/GenBank/DDBJ databases">
        <title>Whole genome of Aphis craccivora.</title>
        <authorList>
            <person name="Voronova N.V."/>
            <person name="Shulinski R.S."/>
            <person name="Bandarenka Y.V."/>
            <person name="Zhorov D.G."/>
            <person name="Warner D."/>
        </authorList>
    </citation>
    <scope>NUCLEOTIDE SEQUENCE [LARGE SCALE GENOMIC DNA]</scope>
    <source>
        <strain evidence="3">180601</strain>
        <tissue evidence="3">Whole Body</tissue>
    </source>
</reference>
<dbReference type="Proteomes" id="UP000478052">
    <property type="component" value="Unassembled WGS sequence"/>
</dbReference>
<comment type="caution">
    <text evidence="3">The sequence shown here is derived from an EMBL/GenBank/DDBJ whole genome shotgun (WGS) entry which is preliminary data.</text>
</comment>
<sequence>MWSIVHFSTDNTVEIVPSHWMKKDGLQCAWPKTTKKSYLLKAVINKIKPNKTDFNYFNARCLARYIDVAGIGSKCSYIIVYSRDCAKEFLDLPDIFIFYTCRICCGSDIILQMPKKKYELAKCRSDISSGADENKNKTYQKFKKKANFNKIKLRIGCNTMRVCVDFKKYKYADSWAKCIEVPNPELSDDDDDMPSFISDTEHITSQSNLCKKKKICPENNNQIKCFNGWSPLKMYTNDDVGEDLLGIRHSFKIPKIVFFIYFFQYLKRAYETIINDNLDICPEKETLIEIIENPSTPLEVATKKESPLYENSKSILSNESASSLSHGIFIYFIFNILLYLLISISKGAKRSLFHDITEHHQWSENSASTTNNDNSLISESYGKSILTSNQKVNTNSITTKNDNVFQKSVLHQLLTMKFEIRTIDEKLNNLTKLIEESNNNLKSKNYETDITDNYQFDLDLPINSLDQLDELEIKLISDKTYRAYLVKRLSAIGRKTIKMMKFCVLFHIMATAIKSKLFYVNSVQQIKKFSMLETCTNDIEEVIKYVLIQSPFKIKKKISYDDYYSK</sequence>
<protein>
    <submittedName>
        <fullName evidence="3">DUF4806 domain-containing protein</fullName>
    </submittedName>
</protein>
<gene>
    <name evidence="3" type="ORF">FWK35_00020807</name>
</gene>
<feature type="coiled-coil region" evidence="1">
    <location>
        <begin position="420"/>
        <end position="447"/>
    </location>
</feature>
<keyword evidence="1" id="KW-0175">Coiled coil</keyword>
<evidence type="ECO:0000256" key="1">
    <source>
        <dbReference type="SAM" id="Coils"/>
    </source>
</evidence>
<keyword evidence="2" id="KW-0812">Transmembrane</keyword>
<feature type="transmembrane region" description="Helical" evidence="2">
    <location>
        <begin position="324"/>
        <end position="342"/>
    </location>
</feature>
<keyword evidence="2" id="KW-1133">Transmembrane helix</keyword>
<keyword evidence="2" id="KW-0472">Membrane</keyword>
<proteinExistence type="predicted"/>
<organism evidence="3 4">
    <name type="scientific">Aphis craccivora</name>
    <name type="common">Cowpea aphid</name>
    <dbReference type="NCBI Taxonomy" id="307492"/>
    <lineage>
        <taxon>Eukaryota</taxon>
        <taxon>Metazoa</taxon>
        <taxon>Ecdysozoa</taxon>
        <taxon>Arthropoda</taxon>
        <taxon>Hexapoda</taxon>
        <taxon>Insecta</taxon>
        <taxon>Pterygota</taxon>
        <taxon>Neoptera</taxon>
        <taxon>Paraneoptera</taxon>
        <taxon>Hemiptera</taxon>
        <taxon>Sternorrhyncha</taxon>
        <taxon>Aphidomorpha</taxon>
        <taxon>Aphidoidea</taxon>
        <taxon>Aphididae</taxon>
        <taxon>Aphidini</taxon>
        <taxon>Aphis</taxon>
        <taxon>Aphis</taxon>
    </lineage>
</organism>
<evidence type="ECO:0000313" key="4">
    <source>
        <dbReference type="Proteomes" id="UP000478052"/>
    </source>
</evidence>
<evidence type="ECO:0000313" key="3">
    <source>
        <dbReference type="EMBL" id="KAF0717124.1"/>
    </source>
</evidence>